<evidence type="ECO:0000313" key="2">
    <source>
        <dbReference type="Proteomes" id="UP000007947"/>
    </source>
</evidence>
<gene>
    <name evidence="1" type="ordered locus">MLP_03040</name>
</gene>
<dbReference type="AlphaFoldDB" id="F5XIZ2"/>
<dbReference type="EMBL" id="AP012204">
    <property type="protein sequence ID" value="BAK33318.1"/>
    <property type="molecule type" value="Genomic_DNA"/>
</dbReference>
<proteinExistence type="predicted"/>
<reference evidence="1 2" key="1">
    <citation type="submission" date="2011-05" db="EMBL/GenBank/DDBJ databases">
        <title>Whole genome sequence of Microlunatus phosphovorus NM-1.</title>
        <authorList>
            <person name="Hosoyama A."/>
            <person name="Sasaki K."/>
            <person name="Harada T."/>
            <person name="Igarashi R."/>
            <person name="Kawakoshi A."/>
            <person name="Sasagawa M."/>
            <person name="Fukada J."/>
            <person name="Nakamura S."/>
            <person name="Katano Y."/>
            <person name="Hanada S."/>
            <person name="Kamagata Y."/>
            <person name="Nakamura N."/>
            <person name="Yamazaki S."/>
            <person name="Fujita N."/>
        </authorList>
    </citation>
    <scope>NUCLEOTIDE SEQUENCE [LARGE SCALE GENOMIC DNA]</scope>
    <source>
        <strain evidence="2">ATCC 700054 / DSM 10555 / JCM 9379 / NBRC 101784 / NCIMB 13414 / VKM Ac-1990 / NM-1</strain>
    </source>
</reference>
<sequence>MDGRLRRGIAASGTDDPTLPLLRDELVAQLGGTADATGALTVIDRVYAGRLLRHQVPPIIAARCLAWYGYWRSNNGGPSLAAAEALSHAADAWVAQPSRRPELDTEIIATAQLLAGAQLIALEDVAV</sequence>
<keyword evidence="2" id="KW-1185">Reference proteome</keyword>
<accession>F5XIZ2</accession>
<dbReference type="Proteomes" id="UP000007947">
    <property type="component" value="Chromosome"/>
</dbReference>
<evidence type="ECO:0000313" key="1">
    <source>
        <dbReference type="EMBL" id="BAK33318.1"/>
    </source>
</evidence>
<protein>
    <submittedName>
        <fullName evidence="1">Uncharacterized protein</fullName>
    </submittedName>
</protein>
<name>F5XIZ2_MICPN</name>
<dbReference type="KEGG" id="mph:MLP_03040"/>
<dbReference type="HOGENOM" id="CLU_1968016_0_0_11"/>
<organism evidence="1 2">
    <name type="scientific">Microlunatus phosphovorus (strain ATCC 700054 / DSM 10555 / JCM 9379 / NBRC 101784 / NCIMB 13414 / VKM Ac-1990 / NM-1)</name>
    <dbReference type="NCBI Taxonomy" id="1032480"/>
    <lineage>
        <taxon>Bacteria</taxon>
        <taxon>Bacillati</taxon>
        <taxon>Actinomycetota</taxon>
        <taxon>Actinomycetes</taxon>
        <taxon>Propionibacteriales</taxon>
        <taxon>Propionibacteriaceae</taxon>
        <taxon>Microlunatus</taxon>
    </lineage>
</organism>